<dbReference type="GO" id="GO:0005506">
    <property type="term" value="F:iron ion binding"/>
    <property type="evidence" value="ECO:0007669"/>
    <property type="project" value="InterPro"/>
</dbReference>
<evidence type="ECO:0000256" key="2">
    <source>
        <dbReference type="ARBA" id="ARBA00022723"/>
    </source>
</evidence>
<comment type="caution">
    <text evidence="5">The sequence shown here is derived from an EMBL/GenBank/DDBJ whole genome shotgun (WGS) entry which is preliminary data.</text>
</comment>
<evidence type="ECO:0000256" key="4">
    <source>
        <dbReference type="ARBA" id="ARBA00023033"/>
    </source>
</evidence>
<dbReference type="AlphaFoldDB" id="A0A4Y2M5F8"/>
<keyword evidence="6" id="KW-1185">Reference proteome</keyword>
<comment type="similarity">
    <text evidence="1">Belongs to the cytochrome P450 family.</text>
</comment>
<dbReference type="GO" id="GO:0005737">
    <property type="term" value="C:cytoplasm"/>
    <property type="evidence" value="ECO:0007669"/>
    <property type="project" value="TreeGrafter"/>
</dbReference>
<dbReference type="InterPro" id="IPR001128">
    <property type="entry name" value="Cyt_P450"/>
</dbReference>
<dbReference type="Gene3D" id="1.10.630.10">
    <property type="entry name" value="Cytochrome P450"/>
    <property type="match status" value="1"/>
</dbReference>
<dbReference type="OrthoDB" id="6486579at2759"/>
<protein>
    <submittedName>
        <fullName evidence="5">Cytochrome P450 2A8</fullName>
    </submittedName>
</protein>
<reference evidence="5 6" key="1">
    <citation type="journal article" date="2019" name="Sci. Rep.">
        <title>Orb-weaving spider Araneus ventricosus genome elucidates the spidroin gene catalogue.</title>
        <authorList>
            <person name="Kono N."/>
            <person name="Nakamura H."/>
            <person name="Ohtoshi R."/>
            <person name="Moran D.A.P."/>
            <person name="Shinohara A."/>
            <person name="Yoshida Y."/>
            <person name="Fujiwara M."/>
            <person name="Mori M."/>
            <person name="Tomita M."/>
            <person name="Arakawa K."/>
        </authorList>
    </citation>
    <scope>NUCLEOTIDE SEQUENCE [LARGE SCALE GENOMIC DNA]</scope>
</reference>
<evidence type="ECO:0000313" key="5">
    <source>
        <dbReference type="EMBL" id="GBN20877.1"/>
    </source>
</evidence>
<evidence type="ECO:0000256" key="1">
    <source>
        <dbReference type="ARBA" id="ARBA00010617"/>
    </source>
</evidence>
<dbReference type="Pfam" id="PF00067">
    <property type="entry name" value="p450"/>
    <property type="match status" value="1"/>
</dbReference>
<accession>A0A4Y2M5F8</accession>
<organism evidence="5 6">
    <name type="scientific">Araneus ventricosus</name>
    <name type="common">Orbweaver spider</name>
    <name type="synonym">Epeira ventricosa</name>
    <dbReference type="NCBI Taxonomy" id="182803"/>
    <lineage>
        <taxon>Eukaryota</taxon>
        <taxon>Metazoa</taxon>
        <taxon>Ecdysozoa</taxon>
        <taxon>Arthropoda</taxon>
        <taxon>Chelicerata</taxon>
        <taxon>Arachnida</taxon>
        <taxon>Araneae</taxon>
        <taxon>Araneomorphae</taxon>
        <taxon>Entelegynae</taxon>
        <taxon>Araneoidea</taxon>
        <taxon>Araneidae</taxon>
        <taxon>Araneus</taxon>
    </lineage>
</organism>
<dbReference type="PANTHER" id="PTHR24300:SF375">
    <property type="entry name" value="CYTOCHROME P450 FAMILY"/>
    <property type="match status" value="1"/>
</dbReference>
<dbReference type="EMBL" id="BGPR01006667">
    <property type="protein sequence ID" value="GBN20877.1"/>
    <property type="molecule type" value="Genomic_DNA"/>
</dbReference>
<dbReference type="PANTHER" id="PTHR24300">
    <property type="entry name" value="CYTOCHROME P450 508A4-RELATED"/>
    <property type="match status" value="1"/>
</dbReference>
<keyword evidence="2" id="KW-0479">Metal-binding</keyword>
<name>A0A4Y2M5F8_ARAVE</name>
<dbReference type="GO" id="GO:0006805">
    <property type="term" value="P:xenobiotic metabolic process"/>
    <property type="evidence" value="ECO:0007669"/>
    <property type="project" value="TreeGrafter"/>
</dbReference>
<dbReference type="GO" id="GO:0016712">
    <property type="term" value="F:oxidoreductase activity, acting on paired donors, with incorporation or reduction of molecular oxygen, reduced flavin or flavoprotein as one donor, and incorporation of one atom of oxygen"/>
    <property type="evidence" value="ECO:0007669"/>
    <property type="project" value="TreeGrafter"/>
</dbReference>
<dbReference type="GO" id="GO:0020037">
    <property type="term" value="F:heme binding"/>
    <property type="evidence" value="ECO:0007669"/>
    <property type="project" value="InterPro"/>
</dbReference>
<sequence>MRPLTTPPGRKQRNQHSCLGNGPFFLNDMHIWKENRRFVIQSLKDLGLGKTKIEAQIQDEINHFQEVLKSFNGQPIDLVVPLTSSMSNNISSLVFGKRYKYDDPERKLLDENLDELINLLGQTAFHVFFPWIRNLPFLPNWLGIEKGYKQFEGSKEIFRKKIEEHKKTLDKRNIRDLIDSYLVEMEVRQAKDANTTFEGKMPC</sequence>
<keyword evidence="4" id="KW-0560">Oxidoreductase</keyword>
<dbReference type="InterPro" id="IPR050182">
    <property type="entry name" value="Cytochrome_P450_fam2"/>
</dbReference>
<dbReference type="InterPro" id="IPR036396">
    <property type="entry name" value="Cyt_P450_sf"/>
</dbReference>
<dbReference type="Proteomes" id="UP000499080">
    <property type="component" value="Unassembled WGS sequence"/>
</dbReference>
<evidence type="ECO:0000313" key="6">
    <source>
        <dbReference type="Proteomes" id="UP000499080"/>
    </source>
</evidence>
<dbReference type="GO" id="GO:0006082">
    <property type="term" value="P:organic acid metabolic process"/>
    <property type="evidence" value="ECO:0007669"/>
    <property type="project" value="TreeGrafter"/>
</dbReference>
<keyword evidence="3" id="KW-0408">Iron</keyword>
<keyword evidence="4" id="KW-0503">Monooxygenase</keyword>
<proteinExistence type="inferred from homology"/>
<gene>
    <name evidence="5" type="primary">CYP2A8_0</name>
    <name evidence="5" type="ORF">AVEN_38784_1</name>
</gene>
<evidence type="ECO:0000256" key="3">
    <source>
        <dbReference type="ARBA" id="ARBA00023004"/>
    </source>
</evidence>
<dbReference type="SUPFAM" id="SSF48264">
    <property type="entry name" value="Cytochrome P450"/>
    <property type="match status" value="1"/>
</dbReference>